<sequence>MTIEQSLMRSGKTQGELINITHQESARTKWLLSAHIMAQYTEALRSLTGTFTGTWSEQHREFHPGNIQRDAADLAKFEAFLLEHNPFTVEDEDELRNVATGLIADYRVNVDDSLQIGQNIHAKLTGKTVAEVIMKKVDQAKTFAVLRKLIKVEKEDIAMSSAELYQRLLSVAYLNGLPQPSVFAHELATVSPAFFQDDGSMRKS</sequence>
<reference evidence="2" key="1">
    <citation type="submission" date="2025-08" db="UniProtKB">
        <authorList>
            <consortium name="RefSeq"/>
        </authorList>
    </citation>
    <scope>IDENTIFICATION</scope>
    <source>
        <tissue evidence="2">Testes</tissue>
    </source>
</reference>
<keyword evidence="1" id="KW-1185">Reference proteome</keyword>
<dbReference type="RefSeq" id="XP_006825155.1">
    <property type="nucleotide sequence ID" value="XM_006825092.1"/>
</dbReference>
<protein>
    <submittedName>
        <fullName evidence="2">Uncharacterized protein LOC102805997</fullName>
    </submittedName>
</protein>
<proteinExistence type="predicted"/>
<evidence type="ECO:0000313" key="2">
    <source>
        <dbReference type="RefSeq" id="XP_006825155.1"/>
    </source>
</evidence>
<dbReference type="GeneID" id="102805997"/>
<dbReference type="Proteomes" id="UP000694865">
    <property type="component" value="Unplaced"/>
</dbReference>
<evidence type="ECO:0000313" key="1">
    <source>
        <dbReference type="Proteomes" id="UP000694865"/>
    </source>
</evidence>
<organism evidence="1 2">
    <name type="scientific">Saccoglossus kowalevskii</name>
    <name type="common">Acorn worm</name>
    <dbReference type="NCBI Taxonomy" id="10224"/>
    <lineage>
        <taxon>Eukaryota</taxon>
        <taxon>Metazoa</taxon>
        <taxon>Hemichordata</taxon>
        <taxon>Enteropneusta</taxon>
        <taxon>Harrimaniidae</taxon>
        <taxon>Saccoglossus</taxon>
    </lineage>
</organism>
<name>A0ABM0MYR4_SACKO</name>
<gene>
    <name evidence="2" type="primary">LOC102805997</name>
</gene>
<accession>A0ABM0MYR4</accession>